<dbReference type="AlphaFoldDB" id="A0AAU8P544"/>
<proteinExistence type="predicted"/>
<sequence>MPAAKTSPKAVPGRIGGDRRAPPMRLRKLCPSAPRGRNLFHIGLRTGDDFL</sequence>
<feature type="region of interest" description="Disordered" evidence="1">
    <location>
        <begin position="1"/>
        <end position="30"/>
    </location>
</feature>
<reference evidence="2 3" key="1">
    <citation type="journal article" date="2009" name="PLoS ONE">
        <title>Genome sequence of the versatile fish pathogen Edwardsiella tarda provides insights into its adaptation to broad host ranges and intracellular niches.</title>
        <authorList>
            <person name="Wang Q."/>
            <person name="Yang M."/>
            <person name="Xiao J."/>
            <person name="Wu H."/>
            <person name="Wang X."/>
            <person name="Lv Y."/>
            <person name="Xu L."/>
            <person name="Zheng H."/>
            <person name="Wang S."/>
            <person name="Zhao G."/>
            <person name="Liu Q."/>
            <person name="Zhang Y."/>
        </authorList>
    </citation>
    <scope>NUCLEOTIDE SEQUENCE [LARGE SCALE GENOMIC DNA]</scope>
    <source>
        <strain evidence="3">EIB202 / CCTCC M208068</strain>
    </source>
</reference>
<dbReference type="EMBL" id="CP001135">
    <property type="protein sequence ID" value="ACY85341.1"/>
    <property type="molecule type" value="Genomic_DNA"/>
</dbReference>
<organism evidence="2 3">
    <name type="scientific">Edwardsiella piscicida</name>
    <dbReference type="NCBI Taxonomy" id="1263550"/>
    <lineage>
        <taxon>Bacteria</taxon>
        <taxon>Pseudomonadati</taxon>
        <taxon>Pseudomonadota</taxon>
        <taxon>Gammaproteobacteria</taxon>
        <taxon>Enterobacterales</taxon>
        <taxon>Hafniaceae</taxon>
        <taxon>Edwardsiella</taxon>
    </lineage>
</organism>
<keyword evidence="3" id="KW-1185">Reference proteome</keyword>
<name>A0AAU8P544_EDWPI</name>
<protein>
    <submittedName>
        <fullName evidence="2">Uncharacterized protein</fullName>
    </submittedName>
</protein>
<evidence type="ECO:0000313" key="2">
    <source>
        <dbReference type="EMBL" id="ACY85341.1"/>
    </source>
</evidence>
<dbReference type="Proteomes" id="UP000002634">
    <property type="component" value="Chromosome"/>
</dbReference>
<evidence type="ECO:0000313" key="3">
    <source>
        <dbReference type="Proteomes" id="UP000002634"/>
    </source>
</evidence>
<gene>
    <name evidence="2" type="ordered locus">ETAE_2506</name>
</gene>
<accession>A0AAU8P544</accession>
<evidence type="ECO:0000256" key="1">
    <source>
        <dbReference type="SAM" id="MobiDB-lite"/>
    </source>
</evidence>
<dbReference type="KEGG" id="etr:ETAE_2506"/>